<gene>
    <name evidence="1" type="ORF">GOODEAATRI_013348</name>
</gene>
<evidence type="ECO:0000313" key="1">
    <source>
        <dbReference type="EMBL" id="MEQ2158533.1"/>
    </source>
</evidence>
<proteinExistence type="predicted"/>
<reference evidence="1 2" key="1">
    <citation type="submission" date="2021-06" db="EMBL/GenBank/DDBJ databases">
        <authorList>
            <person name="Palmer J.M."/>
        </authorList>
    </citation>
    <scope>NUCLEOTIDE SEQUENCE [LARGE SCALE GENOMIC DNA]</scope>
    <source>
        <strain evidence="1 2">GA_2019</strain>
        <tissue evidence="1">Muscle</tissue>
    </source>
</reference>
<evidence type="ECO:0000313" key="2">
    <source>
        <dbReference type="Proteomes" id="UP001476798"/>
    </source>
</evidence>
<dbReference type="Proteomes" id="UP001476798">
    <property type="component" value="Unassembled WGS sequence"/>
</dbReference>
<name>A0ABV0MJF7_9TELE</name>
<dbReference type="EMBL" id="JAHRIO010000893">
    <property type="protein sequence ID" value="MEQ2158533.1"/>
    <property type="molecule type" value="Genomic_DNA"/>
</dbReference>
<protein>
    <submittedName>
        <fullName evidence="1">Uncharacterized protein</fullName>
    </submittedName>
</protein>
<keyword evidence="2" id="KW-1185">Reference proteome</keyword>
<accession>A0ABV0MJF7</accession>
<organism evidence="1 2">
    <name type="scientific">Goodea atripinnis</name>
    <dbReference type="NCBI Taxonomy" id="208336"/>
    <lineage>
        <taxon>Eukaryota</taxon>
        <taxon>Metazoa</taxon>
        <taxon>Chordata</taxon>
        <taxon>Craniata</taxon>
        <taxon>Vertebrata</taxon>
        <taxon>Euteleostomi</taxon>
        <taxon>Actinopterygii</taxon>
        <taxon>Neopterygii</taxon>
        <taxon>Teleostei</taxon>
        <taxon>Neoteleostei</taxon>
        <taxon>Acanthomorphata</taxon>
        <taxon>Ovalentaria</taxon>
        <taxon>Atherinomorphae</taxon>
        <taxon>Cyprinodontiformes</taxon>
        <taxon>Goodeidae</taxon>
        <taxon>Goodea</taxon>
    </lineage>
</organism>
<comment type="caution">
    <text evidence="1">The sequence shown here is derived from an EMBL/GenBank/DDBJ whole genome shotgun (WGS) entry which is preliminary data.</text>
</comment>
<sequence>MVFIQQRLDYFSRLSRTPTYMYNGWDESVRNAYRLVVMDCDLGLCFLRTVTQAACGPSYADSAPYQTAYNFSKLSLGMSMHGCLYCVSLCCHVMDWRSAQGVSRLLSNDC</sequence>